<evidence type="ECO:0000313" key="2">
    <source>
        <dbReference type="Proteomes" id="UP000298210"/>
    </source>
</evidence>
<dbReference type="PANTHER" id="PTHR47473">
    <property type="entry name" value="BTA1P"/>
    <property type="match status" value="1"/>
</dbReference>
<sequence length="391" mass="46237">MSGVDTIQRTQVPSVEDKLKESIYQNDWLLYTTSDEDSDSEIRALDIQNEDVVLSVTGSGCRSLALLIKEPSKLISIDANPYQNFLLELKMAAIKHFEREDCLAFFGITESENRREMFQQVKEDLSEQAQTFWLRHIEKIEKGFIYLGKHEMFYKKYMGSFLFRFRRKQFKELLACETIEQQRDYFDKNWNNFLWKRAVKLLSQRVFFEKFLGDPSYFNQVKKDFSIGDYLLSRFEHTFKHHLVQENHFLTFLFCGHYINDKGLPVYLLKENYDIIKRNLHRVEIVTDRIDPYLASLPERAIDKYSLSDISGWIPLEEFRFILEDVKRTMSENGRLCYRNFLAKRTLSEVGIVGLQQDNAMMAELDATDRAFAFSFEVAQKEETNESVLRS</sequence>
<evidence type="ECO:0000313" key="1">
    <source>
        <dbReference type="EMBL" id="TES49561.1"/>
    </source>
</evidence>
<accession>A0A4Y7WMD2</accession>
<reference evidence="1 2" key="1">
    <citation type="submission" date="2019-03" db="EMBL/GenBank/DDBJ databases">
        <authorList>
            <person name="Liu G."/>
        </authorList>
    </citation>
    <scope>NUCLEOTIDE SEQUENCE [LARGE SCALE GENOMIC DNA]</scope>
    <source>
        <strain evidence="1 2">DSM 19099</strain>
    </source>
</reference>
<dbReference type="EMBL" id="SNUX01000002">
    <property type="protein sequence ID" value="TES49561.1"/>
    <property type="molecule type" value="Genomic_DNA"/>
</dbReference>
<name>A0A4Y7WMD2_9BACI</name>
<comment type="caution">
    <text evidence="1">The sequence shown here is derived from an EMBL/GenBank/DDBJ whole genome shotgun (WGS) entry which is preliminary data.</text>
</comment>
<proteinExistence type="predicted"/>
<protein>
    <submittedName>
        <fullName evidence="1">DUF3419 family protein</fullName>
    </submittedName>
</protein>
<dbReference type="PANTHER" id="PTHR47473:SF1">
    <property type="entry name" value="METHYLTRANSFERASE DOMAIN-CONTAINING PROTEIN"/>
    <property type="match status" value="1"/>
</dbReference>
<organism evidence="1 2">
    <name type="scientific">Shouchella lehensis</name>
    <dbReference type="NCBI Taxonomy" id="300825"/>
    <lineage>
        <taxon>Bacteria</taxon>
        <taxon>Bacillati</taxon>
        <taxon>Bacillota</taxon>
        <taxon>Bacilli</taxon>
        <taxon>Bacillales</taxon>
        <taxon>Bacillaceae</taxon>
        <taxon>Shouchella</taxon>
    </lineage>
</organism>
<dbReference type="InterPro" id="IPR021829">
    <property type="entry name" value="DUF3419"/>
</dbReference>
<dbReference type="Pfam" id="PF11899">
    <property type="entry name" value="DUF3419"/>
    <property type="match status" value="1"/>
</dbReference>
<dbReference type="Proteomes" id="UP000298210">
    <property type="component" value="Unassembled WGS sequence"/>
</dbReference>
<gene>
    <name evidence="1" type="ORF">E2L03_08840</name>
</gene>
<dbReference type="RefSeq" id="WP_055735533.1">
    <property type="nucleotide sequence ID" value="NZ_LDIM01000006.1"/>
</dbReference>
<dbReference type="AlphaFoldDB" id="A0A4Y7WMD2"/>